<dbReference type="KEGG" id="ppec:H9W90_06275"/>
<keyword evidence="4" id="KW-1185">Reference proteome</keyword>
<feature type="domain" description="PKD/Chitinase" evidence="2">
    <location>
        <begin position="39"/>
        <end position="118"/>
    </location>
</feature>
<reference evidence="3 4" key="1">
    <citation type="submission" date="2020-08" db="EMBL/GenBank/DDBJ databases">
        <title>Polaribacter sp. L12M9 isolated from gut of the Korean scallop.</title>
        <authorList>
            <person name="Jeong Y.S."/>
        </authorList>
    </citation>
    <scope>NUCLEOTIDE SEQUENCE [LARGE SCALE GENOMIC DNA]</scope>
    <source>
        <strain evidence="3 4">L12M9</strain>
    </source>
</reference>
<dbReference type="Gene3D" id="2.60.40.10">
    <property type="entry name" value="Immunoglobulins"/>
    <property type="match status" value="1"/>
</dbReference>
<proteinExistence type="predicted"/>
<keyword evidence="1" id="KW-0732">Signal</keyword>
<evidence type="ECO:0000259" key="2">
    <source>
        <dbReference type="SMART" id="SM00089"/>
    </source>
</evidence>
<dbReference type="Gene3D" id="2.60.120.260">
    <property type="entry name" value="Galactose-binding domain-like"/>
    <property type="match status" value="2"/>
</dbReference>
<accession>A0A7G9LDM0</accession>
<dbReference type="SUPFAM" id="SSF49299">
    <property type="entry name" value="PKD domain"/>
    <property type="match status" value="1"/>
</dbReference>
<dbReference type="InterPro" id="IPR013783">
    <property type="entry name" value="Ig-like_fold"/>
</dbReference>
<evidence type="ECO:0000313" key="3">
    <source>
        <dbReference type="EMBL" id="QNM86719.1"/>
    </source>
</evidence>
<dbReference type="AlphaFoldDB" id="A0A7G9LDM0"/>
<protein>
    <recommendedName>
        <fullName evidence="2">PKD/Chitinase domain-containing protein</fullName>
    </recommendedName>
</protein>
<feature type="chain" id="PRO_5028828823" description="PKD/Chitinase domain-containing protein" evidence="1">
    <location>
        <begin position="22"/>
        <end position="692"/>
    </location>
</feature>
<dbReference type="Proteomes" id="UP000515808">
    <property type="component" value="Chromosome"/>
</dbReference>
<dbReference type="CDD" id="cd00146">
    <property type="entry name" value="PKD"/>
    <property type="match status" value="1"/>
</dbReference>
<feature type="signal peptide" evidence="1">
    <location>
        <begin position="1"/>
        <end position="21"/>
    </location>
</feature>
<dbReference type="InterPro" id="IPR022409">
    <property type="entry name" value="PKD/Chitinase_dom"/>
</dbReference>
<dbReference type="InterPro" id="IPR008979">
    <property type="entry name" value="Galactose-bd-like_sf"/>
</dbReference>
<dbReference type="RefSeq" id="WP_187483595.1">
    <property type="nucleotide sequence ID" value="NZ_CP060695.1"/>
</dbReference>
<evidence type="ECO:0000313" key="4">
    <source>
        <dbReference type="Proteomes" id="UP000515808"/>
    </source>
</evidence>
<dbReference type="SUPFAM" id="SSF49785">
    <property type="entry name" value="Galactose-binding domain-like"/>
    <property type="match status" value="1"/>
</dbReference>
<dbReference type="PROSITE" id="PS51257">
    <property type="entry name" value="PROKAR_LIPOPROTEIN"/>
    <property type="match status" value="1"/>
</dbReference>
<dbReference type="EMBL" id="CP060695">
    <property type="protein sequence ID" value="QNM86719.1"/>
    <property type="molecule type" value="Genomic_DNA"/>
</dbReference>
<evidence type="ECO:0000256" key="1">
    <source>
        <dbReference type="SAM" id="SignalP"/>
    </source>
</evidence>
<name>A0A7G9LDM0_9FLAO</name>
<organism evidence="3 4">
    <name type="scientific">Polaribacter pectinis</name>
    <dbReference type="NCBI Taxonomy" id="2738844"/>
    <lineage>
        <taxon>Bacteria</taxon>
        <taxon>Pseudomonadati</taxon>
        <taxon>Bacteroidota</taxon>
        <taxon>Flavobacteriia</taxon>
        <taxon>Flavobacteriales</taxon>
        <taxon>Flavobacteriaceae</taxon>
    </lineage>
</organism>
<feature type="domain" description="PKD/Chitinase" evidence="2">
    <location>
        <begin position="122"/>
        <end position="206"/>
    </location>
</feature>
<gene>
    <name evidence="3" type="ORF">H9W90_06275</name>
</gene>
<sequence>MKQIKTIFKALIILIFVSACTENDNLDFLDTIPVPSNISSVFEITQDNTGSVTITPSADGAISFDVYFGDATAEPTNIEQGKNVKHTYAEGTYDVKLVAYNSKGDTAEATQSLIVSFKAPQNLVVTLENDAAKSKQVNILAEADFATMYEFYSGETGVTQPVASGNIGETINYQYQTPGTYDVKVVAKGGAIATTEYTESFEVTEILAPIESAKTPVNRNATDVISIYSEAYDNVAGTDTFPDWGQGGQGSSWAEFDLNGDKMLQYINISYQGIQFGAPQDVSSMEFIHLDVWTADAPRLETSLISASNGEKPVWSDLTKDAWTSIDIPISEFTSQGLTVADIHQLKFVGDSFAAGNGAGGTVFIDNVYFYKAPSGGVSTQVVQDFEGTVPTFTSFGDIAAIEVVTNPDATGANTTANVAKMVKTSGSQVWAGAFFDVATPLDVTNYKTMSIKTWSPKSGATVRFKIENSADNTQFVEVDATTSTTNAWEELTFDISNASPSITYDRVVIFFDFGNAGDDSVYYYDEINLVNNSGGSNPPLIFQDFEGTAPAFTSFGDIAAIEVISNPDATGVNTTANVAKMVKTSGSQVWAGAFFDVATPLDVNTYKKVSIKTWSPKSGATVRFKIENSADNTQFVEVDATTSSVNAWEELTFDISSASSSITYDRIVIFFDFGNAGDDSVYYYDELALTN</sequence>
<dbReference type="InterPro" id="IPR035986">
    <property type="entry name" value="PKD_dom_sf"/>
</dbReference>
<dbReference type="SMART" id="SM00089">
    <property type="entry name" value="PKD"/>
    <property type="match status" value="2"/>
</dbReference>